<sequence>MKLNERIYMIWTRNKAPPHNWMRLFVALA</sequence>
<protein>
    <submittedName>
        <fullName evidence="1">Uncharacterized protein</fullName>
    </submittedName>
</protein>
<organism evidence="1">
    <name type="scientific">Lepeophtheirus salmonis</name>
    <name type="common">Salmon louse</name>
    <name type="synonym">Caligus salmonis</name>
    <dbReference type="NCBI Taxonomy" id="72036"/>
    <lineage>
        <taxon>Eukaryota</taxon>
        <taxon>Metazoa</taxon>
        <taxon>Ecdysozoa</taxon>
        <taxon>Arthropoda</taxon>
        <taxon>Crustacea</taxon>
        <taxon>Multicrustacea</taxon>
        <taxon>Hexanauplia</taxon>
        <taxon>Copepoda</taxon>
        <taxon>Siphonostomatoida</taxon>
        <taxon>Caligidae</taxon>
        <taxon>Lepeophtheirus</taxon>
    </lineage>
</organism>
<evidence type="ECO:0000313" key="1">
    <source>
        <dbReference type="EMBL" id="CDW34433.1"/>
    </source>
</evidence>
<dbReference type="EMBL" id="HACA01017072">
    <property type="protein sequence ID" value="CDW34433.1"/>
    <property type="molecule type" value="Transcribed_RNA"/>
</dbReference>
<reference evidence="1" key="1">
    <citation type="submission" date="2014-05" db="EMBL/GenBank/DDBJ databases">
        <authorList>
            <person name="Chronopoulou M."/>
        </authorList>
    </citation>
    <scope>NUCLEOTIDE SEQUENCE</scope>
    <source>
        <tissue evidence="1">Whole organism</tissue>
    </source>
</reference>
<dbReference type="AlphaFoldDB" id="A0A0K2U869"/>
<accession>A0A0K2U869</accession>
<proteinExistence type="predicted"/>
<name>A0A0K2U869_LEPSM</name>